<dbReference type="Gene3D" id="2.30.30.140">
    <property type="match status" value="8"/>
</dbReference>
<dbReference type="FunFam" id="2.30.30.140:FF:000018">
    <property type="entry name" value="Serine/threonine-protein kinase 31"/>
    <property type="match status" value="1"/>
</dbReference>
<dbReference type="PANTHER" id="PTHR22948:SF7">
    <property type="entry name" value="TUDOR DOMAIN-CONTAINING PROTEIN 15"/>
    <property type="match status" value="1"/>
</dbReference>
<feature type="domain" description="Tudor" evidence="2">
    <location>
        <begin position="1348"/>
        <end position="1407"/>
    </location>
</feature>
<evidence type="ECO:0000313" key="3">
    <source>
        <dbReference type="EMBL" id="CAH2245952.1"/>
    </source>
</evidence>
<sequence length="1942" mass="219565">MTSSLIGIADWPISRRREGDSLHHGTYVRGFHLVKAGATAMRMRPPARHERNHKRHCICRFRHEKLSLMQTMEPEHSRPHSELNMDLKISFVNCQSNDILVKFQGKYISDCELDYHILQNEIQLAPKVKANTGIGEFCLVQDKPFGTWNRGKILDIISGIYEVLLIDQGNVVKVSSSYIASASGELFNLPPKVVSGIVSNILPTGEKWTPKAVNYFSSLVGLQIRGHVQTFLPHQVVLLEIPKVINYAIELNLAKYVDSNSFCLLVEIIHKFPTNSNWKQMPDLLQQRKIHSDFSLRLGDNPPSFKKVLDHLKPNLSLGTTEKVRISAAMSADRFYCRLLSWEEDLNNLTASMTSHYEAINAEQNTVSDYFGVLCAAKRRDGLWHRGVIHKLISGEEVRIWFMDIGSYETMSSSNMQKLQLEFLSLPMMAIPCSLAAVSDQTESTRNMQLMQIKQGLLGNIIIAHINQFCSEEHLYYVTLYEKDFELNVECQLSNEHVSKISDANGNFHNAAVSTKEERKQSPVSALTETEKDDVETITYKTIQMDVDSVHVVFVEYILNPSNFWIRTDDCQHAYSAMMEDITKLYDSCGPAEKLLEDLVPGQLCCALYTKDRHYYRAVITEIMDLEVTVYFLDFGNTETVDRCNVKTLLPQFTILPALAMCCTLAYAYPVEDVWVKSANDYFKQIVSDKPLFCHVLAKQKYKYVVDIRNSESSENSNIVALMVQAGFAEIWKIELNPAAPNMQSNSRLHKTVKCKKLSKQQSYFNVENCRSKKVVQMTNGITEVSTQIAPKERSSHYSETWDSATTTEPTITYKQYIFKPGTAVDVNVSHVNTPADFWCQQLSKSSQLKVLMLEIQKYYSTCKSMYQPGQIACVAKRMCDGIFYRASVTNQTSRKKIEVLFVDYGFLEKVPFSELREIKSHFLKLEGQAFRCSLNAVAPVWTSAACRDFKNFVKATTLNLKCTIYALYSGETSGLCNAVKLENPYNDACQYLVEKGHAVVLCDTIQSVNLHTFCYSDFGIKVGDKEQVYVTYFYNSGKFYCQLARNTSVIEELMENLSRIGEKIKPEECMGKKSSLCIVKYSEDGNYYRAVTCPVTTSSCFGAFFVDFGNNQMVTENERLPIPGDAADILCVPMQAIQCSFFDLRDTIITPKVKKWFEDHCIGKLLKAVVVAKNSDGQLELELYDGKILINQKIKDLLGTSSHIETSEMQVKHSNGYTENGNTKPNTIQCKPREKQSLKPDLNGEDPTISNQIPMDTDLAQKSKPRSDGFVKCKTSKLQTLKKTVVKCSDLPQENIEPGTTLIGYTCHINNPYDFYIQLAEHEENILLLAEDLNKETASFQVISVNDLKTGNLVIARYPEDLALYRAVIKEVKEEHVFEVEFIDYGNTANVDSSNIFMLPDNFLTTPKLSIHASLSGLDDLQTIDKWSENILSSFSDLVNSKPLSCTFISVHNSWWKVCLTYEGKTVADEFISFFRTSIQKSPSVSKEYIPELCLAVDCEKAVDMVGKIESDHPVPSQSFQPSQLEKVKCVFFSDCGIFFVTLEQNSQESNLTSLISSTVHKADNRLVVKNITEGMVCLAKSVKMEMWFRATVEKTYPDKMKMLVFFIDHGSRETISMHNAKMLEGDVLNIPKQAVACKWVWAKNVDEASFREAVLSNIQKNIQVLFLDFISSDSAWKVEVLISGSLLMEHFHNRGFAVYDKCNIPSMCDNSGALSFPKLSIPVAQFQFMTLYPGFVTAANDPSDFCLQLDDCEDAINNLSEIMANLPGEIPSLPSNSLALGCVCLLKCFSGKEWCRVEIVGIVNNFILLNLLDYGVFKKILCVDSDKLKIIPKELAGFPALTYQCALHGVIPHGSHWSKEATDFFLQFVKKHDLMIQFIKTSANNKFEVCIYGEGQGRLAYQLVSKGHARHNENEDPKSYSENVLESDMKNLKVSLFKNT</sequence>
<dbReference type="Gene3D" id="2.40.50.90">
    <property type="match status" value="7"/>
</dbReference>
<evidence type="ECO:0000259" key="2">
    <source>
        <dbReference type="PROSITE" id="PS50304"/>
    </source>
</evidence>
<dbReference type="Pfam" id="PF00567">
    <property type="entry name" value="TUDOR"/>
    <property type="match status" value="7"/>
</dbReference>
<dbReference type="SMART" id="SM00333">
    <property type="entry name" value="TUDOR"/>
    <property type="match status" value="8"/>
</dbReference>
<dbReference type="PANTHER" id="PTHR22948">
    <property type="entry name" value="TUDOR DOMAIN CONTAINING PROTEIN"/>
    <property type="match status" value="1"/>
</dbReference>
<dbReference type="InterPro" id="IPR035437">
    <property type="entry name" value="SNase_OB-fold_sf"/>
</dbReference>
<feature type="domain" description="Tudor" evidence="2">
    <location>
        <begin position="867"/>
        <end position="926"/>
    </location>
</feature>
<gene>
    <name evidence="3" type="ORF">PECUL_23A054616</name>
</gene>
<name>A0AAD1RAJ7_PELCU</name>
<evidence type="ECO:0000313" key="4">
    <source>
        <dbReference type="Proteomes" id="UP001295444"/>
    </source>
</evidence>
<dbReference type="PROSITE" id="PS50304">
    <property type="entry name" value="TUDOR"/>
    <property type="match status" value="7"/>
</dbReference>
<feature type="domain" description="Tudor" evidence="2">
    <location>
        <begin position="131"/>
        <end position="189"/>
    </location>
</feature>
<feature type="domain" description="Tudor" evidence="2">
    <location>
        <begin position="598"/>
        <end position="656"/>
    </location>
</feature>
<feature type="domain" description="Tudor" evidence="2">
    <location>
        <begin position="1572"/>
        <end position="1632"/>
    </location>
</feature>
<dbReference type="Proteomes" id="UP001295444">
    <property type="component" value="Chromosome 02"/>
</dbReference>
<dbReference type="EMBL" id="OW240913">
    <property type="protein sequence ID" value="CAH2245952.1"/>
    <property type="molecule type" value="Genomic_DNA"/>
</dbReference>
<accession>A0AAD1RAJ7</accession>
<evidence type="ECO:0000256" key="1">
    <source>
        <dbReference type="SAM" id="MobiDB-lite"/>
    </source>
</evidence>
<dbReference type="InterPro" id="IPR047450">
    <property type="entry name" value="Tudor_TDRD15_rpt1"/>
</dbReference>
<organism evidence="3 4">
    <name type="scientific">Pelobates cultripes</name>
    <name type="common">Western spadefoot toad</name>
    <dbReference type="NCBI Taxonomy" id="61616"/>
    <lineage>
        <taxon>Eukaryota</taxon>
        <taxon>Metazoa</taxon>
        <taxon>Chordata</taxon>
        <taxon>Craniata</taxon>
        <taxon>Vertebrata</taxon>
        <taxon>Euteleostomi</taxon>
        <taxon>Amphibia</taxon>
        <taxon>Batrachia</taxon>
        <taxon>Anura</taxon>
        <taxon>Pelobatoidea</taxon>
        <taxon>Pelobatidae</taxon>
        <taxon>Pelobates</taxon>
    </lineage>
</organism>
<feature type="region of interest" description="Disordered" evidence="1">
    <location>
        <begin position="1215"/>
        <end position="1254"/>
    </location>
</feature>
<dbReference type="CDD" id="cd20436">
    <property type="entry name" value="Tudor_TDRD15_rpt1"/>
    <property type="match status" value="1"/>
</dbReference>
<protein>
    <recommendedName>
        <fullName evidence="2">Tudor domain-containing protein</fullName>
    </recommendedName>
</protein>
<keyword evidence="4" id="KW-1185">Reference proteome</keyword>
<dbReference type="InterPro" id="IPR050621">
    <property type="entry name" value="Tudor_domain_containing"/>
</dbReference>
<feature type="domain" description="Tudor" evidence="2">
    <location>
        <begin position="1071"/>
        <end position="1130"/>
    </location>
</feature>
<feature type="compositionally biased region" description="Polar residues" evidence="1">
    <location>
        <begin position="1215"/>
        <end position="1230"/>
    </location>
</feature>
<dbReference type="InterPro" id="IPR002999">
    <property type="entry name" value="Tudor"/>
</dbReference>
<feature type="domain" description="Tudor" evidence="2">
    <location>
        <begin position="368"/>
        <end position="426"/>
    </location>
</feature>
<proteinExistence type="predicted"/>
<reference evidence="3" key="1">
    <citation type="submission" date="2022-03" db="EMBL/GenBank/DDBJ databases">
        <authorList>
            <person name="Alioto T."/>
            <person name="Alioto T."/>
            <person name="Gomez Garrido J."/>
        </authorList>
    </citation>
    <scope>NUCLEOTIDE SEQUENCE</scope>
</reference>
<dbReference type="SUPFAM" id="SSF63748">
    <property type="entry name" value="Tudor/PWWP/MBT"/>
    <property type="match status" value="8"/>
</dbReference>